<reference evidence="2 3" key="1">
    <citation type="submission" date="2021-02" db="EMBL/GenBank/DDBJ databases">
        <title>Niveibacterium changnyeongensis HC41.</title>
        <authorList>
            <person name="Kang M."/>
        </authorList>
    </citation>
    <scope>NUCLEOTIDE SEQUENCE [LARGE SCALE GENOMIC DNA]</scope>
    <source>
        <strain evidence="2 3">HC41</strain>
    </source>
</reference>
<dbReference type="PANTHER" id="PTHR33164">
    <property type="entry name" value="TRANSCRIPTIONAL REGULATOR, MARR FAMILY"/>
    <property type="match status" value="1"/>
</dbReference>
<dbReference type="SMART" id="SM00347">
    <property type="entry name" value="HTH_MARR"/>
    <property type="match status" value="1"/>
</dbReference>
<evidence type="ECO:0000313" key="3">
    <source>
        <dbReference type="Proteomes" id="UP000663570"/>
    </source>
</evidence>
<dbReference type="InterPro" id="IPR000835">
    <property type="entry name" value="HTH_MarR-typ"/>
</dbReference>
<dbReference type="EMBL" id="CP071060">
    <property type="protein sequence ID" value="QSI76567.1"/>
    <property type="molecule type" value="Genomic_DNA"/>
</dbReference>
<dbReference type="InterPro" id="IPR039422">
    <property type="entry name" value="MarR/SlyA-like"/>
</dbReference>
<name>A0ABX7M498_9RHOO</name>
<proteinExistence type="predicted"/>
<gene>
    <name evidence="2" type="ORF">JY500_19235</name>
</gene>
<protein>
    <submittedName>
        <fullName evidence="2">Winged helix-turn-helix transcriptional regulator</fullName>
    </submittedName>
</protein>
<dbReference type="PROSITE" id="PS50995">
    <property type="entry name" value="HTH_MARR_2"/>
    <property type="match status" value="1"/>
</dbReference>
<dbReference type="SUPFAM" id="SSF46785">
    <property type="entry name" value="Winged helix' DNA-binding domain"/>
    <property type="match status" value="1"/>
</dbReference>
<evidence type="ECO:0000259" key="1">
    <source>
        <dbReference type="PROSITE" id="PS50995"/>
    </source>
</evidence>
<dbReference type="InterPro" id="IPR036390">
    <property type="entry name" value="WH_DNA-bd_sf"/>
</dbReference>
<dbReference type="PANTHER" id="PTHR33164:SF99">
    <property type="entry name" value="MARR FAMILY REGULATORY PROTEIN"/>
    <property type="match status" value="1"/>
</dbReference>
<evidence type="ECO:0000313" key="2">
    <source>
        <dbReference type="EMBL" id="QSI76567.1"/>
    </source>
</evidence>
<accession>A0ABX7M498</accession>
<dbReference type="Gene3D" id="1.10.10.10">
    <property type="entry name" value="Winged helix-like DNA-binding domain superfamily/Winged helix DNA-binding domain"/>
    <property type="match status" value="1"/>
</dbReference>
<dbReference type="Proteomes" id="UP000663570">
    <property type="component" value="Chromosome"/>
</dbReference>
<organism evidence="2 3">
    <name type="scientific">Niveibacterium microcysteis</name>
    <dbReference type="NCBI Taxonomy" id="2811415"/>
    <lineage>
        <taxon>Bacteria</taxon>
        <taxon>Pseudomonadati</taxon>
        <taxon>Pseudomonadota</taxon>
        <taxon>Betaproteobacteria</taxon>
        <taxon>Rhodocyclales</taxon>
        <taxon>Rhodocyclaceae</taxon>
        <taxon>Niveibacterium</taxon>
    </lineage>
</organism>
<sequence length="160" mass="17387">MTELPPNPGELLREVARLYTRAQRAAAECCGTTNTQCHILTELGRSGPIPLSELGARLLLEKSWISRAVESLVRDGFATKEPNPADARSWLVTLTAAGQQRVTALNATLNGHADGLLTPLGKREREDVARSLQRLRDLLLNDSRPACSPSRTDTKGSSCQ</sequence>
<dbReference type="Pfam" id="PF01047">
    <property type="entry name" value="MarR"/>
    <property type="match status" value="1"/>
</dbReference>
<keyword evidence="3" id="KW-1185">Reference proteome</keyword>
<feature type="domain" description="HTH marR-type" evidence="1">
    <location>
        <begin position="8"/>
        <end position="137"/>
    </location>
</feature>
<dbReference type="RefSeq" id="WP_172203449.1">
    <property type="nucleotide sequence ID" value="NZ_CP071060.1"/>
</dbReference>
<dbReference type="InterPro" id="IPR036388">
    <property type="entry name" value="WH-like_DNA-bd_sf"/>
</dbReference>